<evidence type="ECO:0000313" key="8">
    <source>
        <dbReference type="Proteomes" id="UP000199019"/>
    </source>
</evidence>
<evidence type="ECO:0000256" key="5">
    <source>
        <dbReference type="ARBA" id="ARBA00023136"/>
    </source>
</evidence>
<keyword evidence="3 6" id="KW-0812">Transmembrane</keyword>
<feature type="transmembrane region" description="Helical" evidence="6">
    <location>
        <begin position="111"/>
        <end position="137"/>
    </location>
</feature>
<dbReference type="Proteomes" id="UP000199019">
    <property type="component" value="Unassembled WGS sequence"/>
</dbReference>
<evidence type="ECO:0000313" key="7">
    <source>
        <dbReference type="EMBL" id="SES48430.1"/>
    </source>
</evidence>
<dbReference type="RefSeq" id="WP_091762510.1">
    <property type="nucleotide sequence ID" value="NZ_FOHB01000010.1"/>
</dbReference>
<sequence length="211" mass="21814">MPSPTTLLAFAAAAAALVLVPGPNLLYIISRGISQGRRSALASTAGVASATAVFVVLTALGLTAVISSSVVAFTVVKYAGVAYLVFLAVRELRSRGRFKLETPPPVSGRRAFADAFLVGITNPKVALFFLAFFPQFIHPADGAVASQALVLGTVFVVIGVTFDSLYALSAGAIGAWLARRPRVMRRSHLVSGTVYLALGGAALLTGGPQRA</sequence>
<dbReference type="GO" id="GO:0005886">
    <property type="term" value="C:plasma membrane"/>
    <property type="evidence" value="ECO:0007669"/>
    <property type="project" value="UniProtKB-SubCell"/>
</dbReference>
<reference evidence="8" key="1">
    <citation type="submission" date="2016-10" db="EMBL/GenBank/DDBJ databases">
        <authorList>
            <person name="Varghese N."/>
            <person name="Submissions S."/>
        </authorList>
    </citation>
    <scope>NUCLEOTIDE SEQUENCE [LARGE SCALE GENOMIC DNA]</scope>
    <source>
        <strain evidence="8">CGMCC 1.6963</strain>
    </source>
</reference>
<keyword evidence="8" id="KW-1185">Reference proteome</keyword>
<proteinExistence type="predicted"/>
<feature type="transmembrane region" description="Helical" evidence="6">
    <location>
        <begin position="70"/>
        <end position="90"/>
    </location>
</feature>
<dbReference type="Pfam" id="PF01810">
    <property type="entry name" value="LysE"/>
    <property type="match status" value="1"/>
</dbReference>
<evidence type="ECO:0000256" key="4">
    <source>
        <dbReference type="ARBA" id="ARBA00022989"/>
    </source>
</evidence>
<feature type="transmembrane region" description="Helical" evidence="6">
    <location>
        <begin position="41"/>
        <end position="64"/>
    </location>
</feature>
<dbReference type="GO" id="GO:0015171">
    <property type="term" value="F:amino acid transmembrane transporter activity"/>
    <property type="evidence" value="ECO:0007669"/>
    <property type="project" value="TreeGrafter"/>
</dbReference>
<evidence type="ECO:0000256" key="6">
    <source>
        <dbReference type="SAM" id="Phobius"/>
    </source>
</evidence>
<dbReference type="PANTHER" id="PTHR30086:SF20">
    <property type="entry name" value="ARGININE EXPORTER PROTEIN ARGO-RELATED"/>
    <property type="match status" value="1"/>
</dbReference>
<comment type="subcellular location">
    <subcellularLocation>
        <location evidence="1">Cell membrane</location>
        <topology evidence="1">Multi-pass membrane protein</topology>
    </subcellularLocation>
</comment>
<keyword evidence="2" id="KW-1003">Cell membrane</keyword>
<feature type="transmembrane region" description="Helical" evidence="6">
    <location>
        <begin position="149"/>
        <end position="177"/>
    </location>
</feature>
<dbReference type="AlphaFoldDB" id="A0A1H9XQJ9"/>
<feature type="transmembrane region" description="Helical" evidence="6">
    <location>
        <begin position="6"/>
        <end position="29"/>
    </location>
</feature>
<gene>
    <name evidence="7" type="ORF">SAMN05216199_0119</name>
</gene>
<accession>A0A1H9XQJ9</accession>
<dbReference type="STRING" id="587636.SAMN05216199_0119"/>
<organism evidence="7 8">
    <name type="scientific">Pedococcus cremeus</name>
    <dbReference type="NCBI Taxonomy" id="587636"/>
    <lineage>
        <taxon>Bacteria</taxon>
        <taxon>Bacillati</taxon>
        <taxon>Actinomycetota</taxon>
        <taxon>Actinomycetes</taxon>
        <taxon>Micrococcales</taxon>
        <taxon>Intrasporangiaceae</taxon>
        <taxon>Pedococcus</taxon>
    </lineage>
</organism>
<dbReference type="EMBL" id="FOHB01000010">
    <property type="protein sequence ID" value="SES48430.1"/>
    <property type="molecule type" value="Genomic_DNA"/>
</dbReference>
<name>A0A1H9XQJ9_9MICO</name>
<protein>
    <submittedName>
        <fullName evidence="7">Threonine/homoserine/homoserine lactone efflux protein</fullName>
    </submittedName>
</protein>
<feature type="transmembrane region" description="Helical" evidence="6">
    <location>
        <begin position="189"/>
        <end position="207"/>
    </location>
</feature>
<keyword evidence="4 6" id="KW-1133">Transmembrane helix</keyword>
<dbReference type="PIRSF" id="PIRSF006324">
    <property type="entry name" value="LeuE"/>
    <property type="match status" value="1"/>
</dbReference>
<evidence type="ECO:0000256" key="2">
    <source>
        <dbReference type="ARBA" id="ARBA00022475"/>
    </source>
</evidence>
<evidence type="ECO:0000256" key="3">
    <source>
        <dbReference type="ARBA" id="ARBA00022692"/>
    </source>
</evidence>
<dbReference type="PANTHER" id="PTHR30086">
    <property type="entry name" value="ARGININE EXPORTER PROTEIN ARGO"/>
    <property type="match status" value="1"/>
</dbReference>
<evidence type="ECO:0000256" key="1">
    <source>
        <dbReference type="ARBA" id="ARBA00004651"/>
    </source>
</evidence>
<keyword evidence="5 6" id="KW-0472">Membrane</keyword>
<dbReference type="InterPro" id="IPR001123">
    <property type="entry name" value="LeuE-type"/>
</dbReference>
<dbReference type="OrthoDB" id="3175972at2"/>